<accession>A0ABT8BHQ6</accession>
<evidence type="ECO:0000256" key="2">
    <source>
        <dbReference type="ARBA" id="ARBA00022801"/>
    </source>
</evidence>
<evidence type="ECO:0000259" key="3">
    <source>
        <dbReference type="Pfam" id="PF02230"/>
    </source>
</evidence>
<dbReference type="SUPFAM" id="SSF53474">
    <property type="entry name" value="alpha/beta-Hydrolases"/>
    <property type="match status" value="1"/>
</dbReference>
<gene>
    <name evidence="4" type="ORF">QWZ12_09395</name>
</gene>
<dbReference type="Proteomes" id="UP001224644">
    <property type="component" value="Unassembled WGS sequence"/>
</dbReference>
<dbReference type="InterPro" id="IPR003140">
    <property type="entry name" value="PLipase/COase/thioEstase"/>
</dbReference>
<dbReference type="InterPro" id="IPR050565">
    <property type="entry name" value="LYPA1-2/EST-like"/>
</dbReference>
<dbReference type="EMBL" id="JAUFPX010000006">
    <property type="protein sequence ID" value="MDN3590826.1"/>
    <property type="molecule type" value="Genomic_DNA"/>
</dbReference>
<keyword evidence="2 4" id="KW-0378">Hydrolase</keyword>
<dbReference type="Pfam" id="PF02230">
    <property type="entry name" value="Abhydrolase_2"/>
    <property type="match status" value="1"/>
</dbReference>
<reference evidence="5" key="1">
    <citation type="journal article" date="2019" name="Int. J. Syst. Evol. Microbiol.">
        <title>The Global Catalogue of Microorganisms (GCM) 10K type strain sequencing project: providing services to taxonomists for standard genome sequencing and annotation.</title>
        <authorList>
            <consortium name="The Broad Institute Genomics Platform"/>
            <consortium name="The Broad Institute Genome Sequencing Center for Infectious Disease"/>
            <person name="Wu L."/>
            <person name="Ma J."/>
        </authorList>
    </citation>
    <scope>NUCLEOTIDE SEQUENCE [LARGE SCALE GENOMIC DNA]</scope>
    <source>
        <strain evidence="5">CECT 7069</strain>
    </source>
</reference>
<dbReference type="PANTHER" id="PTHR10655">
    <property type="entry name" value="LYSOPHOSPHOLIPASE-RELATED"/>
    <property type="match status" value="1"/>
</dbReference>
<keyword evidence="5" id="KW-1185">Reference proteome</keyword>
<evidence type="ECO:0000313" key="5">
    <source>
        <dbReference type="Proteomes" id="UP001224644"/>
    </source>
</evidence>
<evidence type="ECO:0000256" key="1">
    <source>
        <dbReference type="ARBA" id="ARBA00006499"/>
    </source>
</evidence>
<sequence length="210" mass="21703">MTASDPTKLGFVHRFEAGTASHRPPLLLLHGTGGDESDLLPLGRAVAPGAALLSLRGPELENGMPRFFRRLAEGVFDEDSVRRRAADLAAFIGQARTAYGLPAPVALGFSNGANIAAAVLLLHPGVLAGAVLLRPMMPLADPPAVALDGLPILMLSGAQDPIVPEANARALAEVFRRAGARVEHTILPAGHGLSQGDVTAAEAWIAGLAK</sequence>
<dbReference type="PANTHER" id="PTHR10655:SF17">
    <property type="entry name" value="LYSOPHOSPHOLIPASE-LIKE PROTEIN 1"/>
    <property type="match status" value="1"/>
</dbReference>
<protein>
    <submittedName>
        <fullName evidence="4">Alpha/beta hydrolase</fullName>
    </submittedName>
</protein>
<evidence type="ECO:0000313" key="4">
    <source>
        <dbReference type="EMBL" id="MDN3590826.1"/>
    </source>
</evidence>
<comment type="similarity">
    <text evidence="1">Belongs to the AB hydrolase superfamily. AB hydrolase 2 family.</text>
</comment>
<organism evidence="4 5">
    <name type="scientific">Methylobacterium adhaesivum</name>
    <dbReference type="NCBI Taxonomy" id="333297"/>
    <lineage>
        <taxon>Bacteria</taxon>
        <taxon>Pseudomonadati</taxon>
        <taxon>Pseudomonadota</taxon>
        <taxon>Alphaproteobacteria</taxon>
        <taxon>Hyphomicrobiales</taxon>
        <taxon>Methylobacteriaceae</taxon>
        <taxon>Methylobacterium</taxon>
    </lineage>
</organism>
<dbReference type="RefSeq" id="WP_238222606.1">
    <property type="nucleotide sequence ID" value="NZ_BPQD01000003.1"/>
</dbReference>
<dbReference type="Gene3D" id="3.40.50.1820">
    <property type="entry name" value="alpha/beta hydrolase"/>
    <property type="match status" value="1"/>
</dbReference>
<dbReference type="InterPro" id="IPR029058">
    <property type="entry name" value="AB_hydrolase_fold"/>
</dbReference>
<name>A0ABT8BHQ6_9HYPH</name>
<proteinExistence type="inferred from homology"/>
<dbReference type="GO" id="GO:0016787">
    <property type="term" value="F:hydrolase activity"/>
    <property type="evidence" value="ECO:0007669"/>
    <property type="project" value="UniProtKB-KW"/>
</dbReference>
<feature type="domain" description="Phospholipase/carboxylesterase/thioesterase" evidence="3">
    <location>
        <begin position="17"/>
        <end position="205"/>
    </location>
</feature>
<comment type="caution">
    <text evidence="4">The sequence shown here is derived from an EMBL/GenBank/DDBJ whole genome shotgun (WGS) entry which is preliminary data.</text>
</comment>